<dbReference type="Gene3D" id="2.40.160.20">
    <property type="match status" value="1"/>
</dbReference>
<evidence type="ECO:0000313" key="2">
    <source>
        <dbReference type="Proteomes" id="UP000621436"/>
    </source>
</evidence>
<evidence type="ECO:0000313" key="1">
    <source>
        <dbReference type="EMBL" id="MBF8437869.1"/>
    </source>
</evidence>
<sequence length="313" mass="35570">MKKIISISLMILLVLTFMSIDLKASGVIDGYEVFGGIFYTRTNMTELVEDYQEYFEFIEENYENIEENLEFLYDGDIEGSEHVNYRFNSNVSSPTSPIGSPGFYIGIANKTEAGHSAMISYERFNINVSGNANYDLWIEVEEEALEDDPDYTEVEFSEDYEISINTDLTVNSAIGSYKFPLFTETETEIGHFLEYFTVNLGGGYYWGDGKYNLSVYNKTTMEGTDGDGDPIDEEEISDEEFSADLTLEGAVGFKVGAGFEVPVDNNLDVFGDFYYRRLEMEIAFDQDNDEEIFEGTEEDFSGLEFRTGISYTF</sequence>
<dbReference type="AlphaFoldDB" id="A0A931ATG5"/>
<name>A0A931ATG5_9FIRM</name>
<dbReference type="RefSeq" id="WP_270454904.1">
    <property type="nucleotide sequence ID" value="NZ_JADPIE010000007.1"/>
</dbReference>
<protein>
    <submittedName>
        <fullName evidence="1">Uncharacterized protein</fullName>
    </submittedName>
</protein>
<gene>
    <name evidence="1" type="ORF">I0Q91_12295</name>
</gene>
<accession>A0A931ATG5</accession>
<dbReference type="EMBL" id="JADPIE010000007">
    <property type="protein sequence ID" value="MBF8437869.1"/>
    <property type="molecule type" value="Genomic_DNA"/>
</dbReference>
<proteinExistence type="predicted"/>
<keyword evidence="2" id="KW-1185">Reference proteome</keyword>
<dbReference type="Proteomes" id="UP000621436">
    <property type="component" value="Unassembled WGS sequence"/>
</dbReference>
<comment type="caution">
    <text evidence="1">The sequence shown here is derived from an EMBL/GenBank/DDBJ whole genome shotgun (WGS) entry which is preliminary data.</text>
</comment>
<reference evidence="1" key="1">
    <citation type="submission" date="2020-11" db="EMBL/GenBank/DDBJ databases">
        <title>Halonatronomonas betainensis gen. nov., sp. nov. a novel haloalkaliphilic representative of the family Halanaerobiacae capable of betaine degradation.</title>
        <authorList>
            <person name="Boltyanskaya Y."/>
            <person name="Kevbrin V."/>
            <person name="Detkova E."/>
            <person name="Grouzdev D.S."/>
            <person name="Koziaeva V."/>
            <person name="Zhilina T."/>
        </authorList>
    </citation>
    <scope>NUCLEOTIDE SEQUENCE</scope>
    <source>
        <strain evidence="1">Z-7014</strain>
    </source>
</reference>
<organism evidence="1 2">
    <name type="scientific">Halonatronomonas betaini</name>
    <dbReference type="NCBI Taxonomy" id="2778430"/>
    <lineage>
        <taxon>Bacteria</taxon>
        <taxon>Bacillati</taxon>
        <taxon>Bacillota</taxon>
        <taxon>Clostridia</taxon>
        <taxon>Halanaerobiales</taxon>
        <taxon>Halarsenatibacteraceae</taxon>
        <taxon>Halonatronomonas</taxon>
    </lineage>
</organism>